<keyword evidence="10" id="KW-1185">Reference proteome</keyword>
<dbReference type="NCBIfam" id="NF004685">
    <property type="entry name" value="PRK06029.1"/>
    <property type="match status" value="1"/>
</dbReference>
<evidence type="ECO:0000259" key="8">
    <source>
        <dbReference type="Pfam" id="PF02441"/>
    </source>
</evidence>
<dbReference type="GO" id="GO:0106141">
    <property type="term" value="F:flavin prenyltransferase activity"/>
    <property type="evidence" value="ECO:0007669"/>
    <property type="project" value="UniProtKB-EC"/>
</dbReference>
<evidence type="ECO:0000256" key="5">
    <source>
        <dbReference type="ARBA" id="ARBA00050612"/>
    </source>
</evidence>
<feature type="binding site" evidence="7">
    <location>
        <position position="41"/>
    </location>
    <ligand>
        <name>FMN</name>
        <dbReference type="ChEBI" id="CHEBI:58210"/>
    </ligand>
</feature>
<evidence type="ECO:0000313" key="10">
    <source>
        <dbReference type="Proteomes" id="UP000540787"/>
    </source>
</evidence>
<evidence type="ECO:0000256" key="3">
    <source>
        <dbReference type="ARBA" id="ARBA00022643"/>
    </source>
</evidence>
<comment type="catalytic activity">
    <reaction evidence="5 7">
        <text>dimethylallyl phosphate + FMNH2 = prenylated FMNH2 + phosphate</text>
        <dbReference type="Rhea" id="RHEA:37743"/>
        <dbReference type="ChEBI" id="CHEBI:43474"/>
        <dbReference type="ChEBI" id="CHEBI:57618"/>
        <dbReference type="ChEBI" id="CHEBI:87467"/>
        <dbReference type="ChEBI" id="CHEBI:88052"/>
        <dbReference type="EC" id="2.5.1.129"/>
    </reaction>
</comment>
<reference evidence="9 10" key="1">
    <citation type="submission" date="2020-08" db="EMBL/GenBank/DDBJ databases">
        <title>The Agave Microbiome: Exploring the role of microbial communities in plant adaptations to desert environments.</title>
        <authorList>
            <person name="Partida-Martinez L.P."/>
        </authorList>
    </citation>
    <scope>NUCLEOTIDE SEQUENCE [LARGE SCALE GENOMIC DNA]</scope>
    <source>
        <strain evidence="9 10">AT3.2</strain>
    </source>
</reference>
<dbReference type="GO" id="GO:0016831">
    <property type="term" value="F:carboxy-lyase activity"/>
    <property type="evidence" value="ECO:0007669"/>
    <property type="project" value="TreeGrafter"/>
</dbReference>
<dbReference type="InterPro" id="IPR003382">
    <property type="entry name" value="Flavoprotein"/>
</dbReference>
<evidence type="ECO:0000256" key="6">
    <source>
        <dbReference type="ARBA" id="ARBA00060793"/>
    </source>
</evidence>
<proteinExistence type="inferred from homology"/>
<feature type="domain" description="Flavoprotein" evidence="8">
    <location>
        <begin position="7"/>
        <end position="177"/>
    </location>
</feature>
<dbReference type="PANTHER" id="PTHR43374">
    <property type="entry name" value="FLAVIN PRENYLTRANSFERASE"/>
    <property type="match status" value="1"/>
</dbReference>
<dbReference type="InterPro" id="IPR036551">
    <property type="entry name" value="Flavin_trans-like"/>
</dbReference>
<keyword evidence="3 7" id="KW-0288">FMN</keyword>
<dbReference type="InterPro" id="IPR004507">
    <property type="entry name" value="UbiX-like"/>
</dbReference>
<organism evidence="9 10">
    <name type="scientific">Massilia aurea</name>
    <dbReference type="NCBI Taxonomy" id="373040"/>
    <lineage>
        <taxon>Bacteria</taxon>
        <taxon>Pseudomonadati</taxon>
        <taxon>Pseudomonadota</taxon>
        <taxon>Betaproteobacteria</taxon>
        <taxon>Burkholderiales</taxon>
        <taxon>Oxalobacteraceae</taxon>
        <taxon>Telluria group</taxon>
        <taxon>Massilia</taxon>
    </lineage>
</organism>
<dbReference type="FunFam" id="3.40.50.1950:FF:000001">
    <property type="entry name" value="Flavin prenyltransferase UbiX"/>
    <property type="match status" value="1"/>
</dbReference>
<dbReference type="NCBIfam" id="TIGR00421">
    <property type="entry name" value="ubiX_pad"/>
    <property type="match status" value="1"/>
</dbReference>
<accession>A0A7W9X0Z8</accession>
<sequence>MTERPRRIVVALTGATGATYGVQLLKRLHATPGIESHLIISDAATLTLHQELGLQRRDVEALAHVVHRNRDIGASIASGSYQVDGMVVAPCSMKTLAAVAHGFSDNLVTRAADVILKERRRLVLMVRETPFNLAHLRNMTSVTEMGGIIFPPLPSFYHRPASIADMVEHTVDRVVDLLGIENTHAARWGGMKAEQNDVAG</sequence>
<gene>
    <name evidence="7" type="primary">ubiX</name>
    <name evidence="9" type="ORF">HD842_002632</name>
</gene>
<evidence type="ECO:0000256" key="1">
    <source>
        <dbReference type="ARBA" id="ARBA00022602"/>
    </source>
</evidence>
<feature type="binding site" evidence="7">
    <location>
        <begin position="92"/>
        <end position="95"/>
    </location>
    <ligand>
        <name>FMN</name>
        <dbReference type="ChEBI" id="CHEBI:58210"/>
    </ligand>
</feature>
<feature type="binding site" evidence="7">
    <location>
        <begin position="14"/>
        <end position="16"/>
    </location>
    <ligand>
        <name>FMN</name>
        <dbReference type="ChEBI" id="CHEBI:58210"/>
    </ligand>
</feature>
<evidence type="ECO:0000313" key="9">
    <source>
        <dbReference type="EMBL" id="MBB6134490.1"/>
    </source>
</evidence>
<name>A0A7W9X0Z8_9BURK</name>
<evidence type="ECO:0000256" key="7">
    <source>
        <dbReference type="HAMAP-Rule" id="MF_01984"/>
    </source>
</evidence>
<comment type="similarity">
    <text evidence="6 7">Belongs to the UbiX/PAD1 family.</text>
</comment>
<keyword evidence="9" id="KW-0456">Lyase</keyword>
<keyword evidence="2 7" id="KW-0285">Flavoprotein</keyword>
<comment type="caution">
    <text evidence="7">Lacks conserved residue(s) required for the propagation of feature annotation.</text>
</comment>
<dbReference type="EC" id="2.5.1.129" evidence="7"/>
<dbReference type="Proteomes" id="UP000540787">
    <property type="component" value="Unassembled WGS sequence"/>
</dbReference>
<comment type="function">
    <text evidence="7">Flavin prenyltransferase that catalyzes the synthesis of the prenylated FMN cofactor (prenyl-FMN) for 4-hydroxy-3-polyprenylbenzoic acid decarboxylase UbiD. The prenyltransferase is metal-independent and links a dimethylallyl moiety from dimethylallyl monophosphate (DMAP) to the flavin N5 and C6 atoms of FMN.</text>
</comment>
<dbReference type="RefSeq" id="WP_183555072.1">
    <property type="nucleotide sequence ID" value="NZ_JACHBX010000002.1"/>
</dbReference>
<dbReference type="Pfam" id="PF02441">
    <property type="entry name" value="Flavoprotein"/>
    <property type="match status" value="1"/>
</dbReference>
<dbReference type="AlphaFoldDB" id="A0A7W9X0Z8"/>
<evidence type="ECO:0000256" key="2">
    <source>
        <dbReference type="ARBA" id="ARBA00022630"/>
    </source>
</evidence>
<dbReference type="HAMAP" id="MF_01984">
    <property type="entry name" value="ubiX_pad"/>
    <property type="match status" value="1"/>
</dbReference>
<dbReference type="PANTHER" id="PTHR43374:SF1">
    <property type="entry name" value="FLAVIN PRENYLTRANSFERASE PAD1, MITOCHONDRIAL"/>
    <property type="match status" value="1"/>
</dbReference>
<keyword evidence="1 7" id="KW-0637">Prenyltransferase</keyword>
<dbReference type="SUPFAM" id="SSF52507">
    <property type="entry name" value="Homo-oligomeric flavin-containing Cys decarboxylases, HFCD"/>
    <property type="match status" value="1"/>
</dbReference>
<comment type="caution">
    <text evidence="9">The sequence shown here is derived from an EMBL/GenBank/DDBJ whole genome shotgun (WGS) entry which is preliminary data.</text>
</comment>
<dbReference type="Gene3D" id="3.40.50.1950">
    <property type="entry name" value="Flavin prenyltransferase-like"/>
    <property type="match status" value="1"/>
</dbReference>
<keyword evidence="4 7" id="KW-0808">Transferase</keyword>
<feature type="binding site" evidence="7">
    <location>
        <position position="127"/>
    </location>
    <ligand>
        <name>FMN</name>
        <dbReference type="ChEBI" id="CHEBI:58210"/>
    </ligand>
</feature>
<feature type="binding site" evidence="7">
    <location>
        <position position="173"/>
    </location>
    <ligand>
        <name>dimethylallyl phosphate</name>
        <dbReference type="ChEBI" id="CHEBI:88052"/>
    </ligand>
</feature>
<evidence type="ECO:0000256" key="4">
    <source>
        <dbReference type="ARBA" id="ARBA00022679"/>
    </source>
</evidence>
<protein>
    <recommendedName>
        <fullName evidence="7">Flavin prenyltransferase UbiX</fullName>
        <ecNumber evidence="7">2.5.1.129</ecNumber>
    </recommendedName>
</protein>
<feature type="binding site" evidence="7">
    <location>
        <position position="157"/>
    </location>
    <ligand>
        <name>dimethylallyl phosphate</name>
        <dbReference type="ChEBI" id="CHEBI:88052"/>
    </ligand>
</feature>
<dbReference type="EMBL" id="JACHBX010000002">
    <property type="protein sequence ID" value="MBB6134490.1"/>
    <property type="molecule type" value="Genomic_DNA"/>
</dbReference>